<feature type="chain" id="PRO_5041439548" evidence="1">
    <location>
        <begin position="26"/>
        <end position="131"/>
    </location>
</feature>
<name>A0AA35V3F9_LACSI</name>
<evidence type="ECO:0000313" key="2">
    <source>
        <dbReference type="EMBL" id="CAI9269734.1"/>
    </source>
</evidence>
<dbReference type="Proteomes" id="UP001177003">
    <property type="component" value="Chromosome 1"/>
</dbReference>
<dbReference type="AlphaFoldDB" id="A0AA35V3F9"/>
<sequence>MAFVSCRFLVLFLILMASFVSLCHCTSNILGRKVASKSNITREKIVVDFCFKFHCNFPTGWEKCYCCTILKSEPCWVDRNINGKSQRRTASLARGLEGNEGILKISKEKKAIMENRGVEDLIGGLVVLDWV</sequence>
<keyword evidence="3" id="KW-1185">Reference proteome</keyword>
<protein>
    <submittedName>
        <fullName evidence="2">Uncharacterized protein</fullName>
    </submittedName>
</protein>
<reference evidence="2" key="1">
    <citation type="submission" date="2023-04" db="EMBL/GenBank/DDBJ databases">
        <authorList>
            <person name="Vijverberg K."/>
            <person name="Xiong W."/>
            <person name="Schranz E."/>
        </authorList>
    </citation>
    <scope>NUCLEOTIDE SEQUENCE</scope>
</reference>
<evidence type="ECO:0000256" key="1">
    <source>
        <dbReference type="SAM" id="SignalP"/>
    </source>
</evidence>
<feature type="signal peptide" evidence="1">
    <location>
        <begin position="1"/>
        <end position="25"/>
    </location>
</feature>
<gene>
    <name evidence="2" type="ORF">LSALG_LOCUS10089</name>
</gene>
<evidence type="ECO:0000313" key="3">
    <source>
        <dbReference type="Proteomes" id="UP001177003"/>
    </source>
</evidence>
<proteinExistence type="predicted"/>
<keyword evidence="1" id="KW-0732">Signal</keyword>
<organism evidence="2 3">
    <name type="scientific">Lactuca saligna</name>
    <name type="common">Willowleaf lettuce</name>
    <dbReference type="NCBI Taxonomy" id="75948"/>
    <lineage>
        <taxon>Eukaryota</taxon>
        <taxon>Viridiplantae</taxon>
        <taxon>Streptophyta</taxon>
        <taxon>Embryophyta</taxon>
        <taxon>Tracheophyta</taxon>
        <taxon>Spermatophyta</taxon>
        <taxon>Magnoliopsida</taxon>
        <taxon>eudicotyledons</taxon>
        <taxon>Gunneridae</taxon>
        <taxon>Pentapetalae</taxon>
        <taxon>asterids</taxon>
        <taxon>campanulids</taxon>
        <taxon>Asterales</taxon>
        <taxon>Asteraceae</taxon>
        <taxon>Cichorioideae</taxon>
        <taxon>Cichorieae</taxon>
        <taxon>Lactucinae</taxon>
        <taxon>Lactuca</taxon>
    </lineage>
</organism>
<dbReference type="EMBL" id="OX465077">
    <property type="protein sequence ID" value="CAI9269734.1"/>
    <property type="molecule type" value="Genomic_DNA"/>
</dbReference>
<accession>A0AA35V3F9</accession>